<dbReference type="Proteomes" id="UP001187192">
    <property type="component" value="Unassembled WGS sequence"/>
</dbReference>
<dbReference type="AlphaFoldDB" id="A0AA88D2F7"/>
<feature type="compositionally biased region" description="Basic and acidic residues" evidence="1">
    <location>
        <begin position="51"/>
        <end position="90"/>
    </location>
</feature>
<dbReference type="EMBL" id="BTGU01000013">
    <property type="protein sequence ID" value="GMN41710.1"/>
    <property type="molecule type" value="Genomic_DNA"/>
</dbReference>
<sequence>MPTSSLLPPSPPYLSSSPSICLAESQSLSEVEGEEITTKTLDGDEITTSPELHERQATISNDDHKEGRETGKGRREREKEKGYLGKMKID</sequence>
<proteinExistence type="predicted"/>
<reference evidence="2" key="1">
    <citation type="submission" date="2023-07" db="EMBL/GenBank/DDBJ databases">
        <title>draft genome sequence of fig (Ficus carica).</title>
        <authorList>
            <person name="Takahashi T."/>
            <person name="Nishimura K."/>
        </authorList>
    </citation>
    <scope>NUCLEOTIDE SEQUENCE</scope>
</reference>
<comment type="caution">
    <text evidence="2">The sequence shown here is derived from an EMBL/GenBank/DDBJ whole genome shotgun (WGS) entry which is preliminary data.</text>
</comment>
<evidence type="ECO:0000313" key="3">
    <source>
        <dbReference type="Proteomes" id="UP001187192"/>
    </source>
</evidence>
<name>A0AA88D2F7_FICCA</name>
<protein>
    <submittedName>
        <fullName evidence="2">Uncharacterized protein</fullName>
    </submittedName>
</protein>
<gene>
    <name evidence="2" type="ORF">TIFTF001_010945</name>
</gene>
<feature type="region of interest" description="Disordered" evidence="1">
    <location>
        <begin position="24"/>
        <end position="90"/>
    </location>
</feature>
<accession>A0AA88D2F7</accession>
<organism evidence="2 3">
    <name type="scientific">Ficus carica</name>
    <name type="common">Common fig</name>
    <dbReference type="NCBI Taxonomy" id="3494"/>
    <lineage>
        <taxon>Eukaryota</taxon>
        <taxon>Viridiplantae</taxon>
        <taxon>Streptophyta</taxon>
        <taxon>Embryophyta</taxon>
        <taxon>Tracheophyta</taxon>
        <taxon>Spermatophyta</taxon>
        <taxon>Magnoliopsida</taxon>
        <taxon>eudicotyledons</taxon>
        <taxon>Gunneridae</taxon>
        <taxon>Pentapetalae</taxon>
        <taxon>rosids</taxon>
        <taxon>fabids</taxon>
        <taxon>Rosales</taxon>
        <taxon>Moraceae</taxon>
        <taxon>Ficeae</taxon>
        <taxon>Ficus</taxon>
    </lineage>
</organism>
<evidence type="ECO:0000313" key="2">
    <source>
        <dbReference type="EMBL" id="GMN41710.1"/>
    </source>
</evidence>
<keyword evidence="3" id="KW-1185">Reference proteome</keyword>
<evidence type="ECO:0000256" key="1">
    <source>
        <dbReference type="SAM" id="MobiDB-lite"/>
    </source>
</evidence>